<organism evidence="2 3">
    <name type="scientific">Nitrospira tepida</name>
    <dbReference type="NCBI Taxonomy" id="2973512"/>
    <lineage>
        <taxon>Bacteria</taxon>
        <taxon>Pseudomonadati</taxon>
        <taxon>Nitrospirota</taxon>
        <taxon>Nitrospiria</taxon>
        <taxon>Nitrospirales</taxon>
        <taxon>Nitrospiraceae</taxon>
        <taxon>Nitrospira</taxon>
    </lineage>
</organism>
<evidence type="ECO:0000313" key="2">
    <source>
        <dbReference type="EMBL" id="CAI4034105.1"/>
    </source>
</evidence>
<sequence>MPTSLRLATFNLENLDDKPTEKPALAVRLPYLRQALVRLRADVLCLQEVNGQEPATGPRTLAALGTLVAGTPYEFFHLTHTKTVTGVPYDARNLVVLSRFPILQTQQIRSTEGMPLYRKVTAQPLELEAKRVEWERPLLVVQLDQGGGLVLHVINVHLKSKLPSDIPGQQKDQYTWRSASGWAEGYFLSSMKRVGQAH</sequence>
<dbReference type="RefSeq" id="WP_289271520.1">
    <property type="nucleotide sequence ID" value="NZ_OX365700.1"/>
</dbReference>
<keyword evidence="3" id="KW-1185">Reference proteome</keyword>
<dbReference type="InterPro" id="IPR036691">
    <property type="entry name" value="Endo/exonu/phosph_ase_sf"/>
</dbReference>
<evidence type="ECO:0000313" key="3">
    <source>
        <dbReference type="Proteomes" id="UP001179121"/>
    </source>
</evidence>
<dbReference type="KEGG" id="nti:DNFV4_04549"/>
<accession>A0AA86N3J5</accession>
<dbReference type="InterPro" id="IPR005135">
    <property type="entry name" value="Endo/exonuclease/phosphatase"/>
</dbReference>
<dbReference type="GO" id="GO:0003824">
    <property type="term" value="F:catalytic activity"/>
    <property type="evidence" value="ECO:0007669"/>
    <property type="project" value="InterPro"/>
</dbReference>
<protein>
    <recommendedName>
        <fullName evidence="1">Endonuclease/exonuclease/phosphatase domain-containing protein</fullName>
    </recommendedName>
</protein>
<dbReference type="SUPFAM" id="SSF56219">
    <property type="entry name" value="DNase I-like"/>
    <property type="match status" value="1"/>
</dbReference>
<proteinExistence type="predicted"/>
<evidence type="ECO:0000259" key="1">
    <source>
        <dbReference type="Pfam" id="PF03372"/>
    </source>
</evidence>
<gene>
    <name evidence="2" type="ORF">DNFV4_04549</name>
</gene>
<feature type="domain" description="Endonuclease/exonuclease/phosphatase" evidence="1">
    <location>
        <begin position="8"/>
        <end position="113"/>
    </location>
</feature>
<dbReference type="EMBL" id="OX365700">
    <property type="protein sequence ID" value="CAI4034105.1"/>
    <property type="molecule type" value="Genomic_DNA"/>
</dbReference>
<dbReference type="Pfam" id="PF03372">
    <property type="entry name" value="Exo_endo_phos"/>
    <property type="match status" value="1"/>
</dbReference>
<name>A0AA86N3J5_9BACT</name>
<dbReference type="Proteomes" id="UP001179121">
    <property type="component" value="Chromosome"/>
</dbReference>
<dbReference type="Gene3D" id="3.60.10.10">
    <property type="entry name" value="Endonuclease/exonuclease/phosphatase"/>
    <property type="match status" value="1"/>
</dbReference>
<dbReference type="AlphaFoldDB" id="A0AA86N3J5"/>
<reference evidence="2" key="1">
    <citation type="submission" date="2022-10" db="EMBL/GenBank/DDBJ databases">
        <authorList>
            <person name="Koch H."/>
        </authorList>
    </citation>
    <scope>NUCLEOTIDE SEQUENCE</scope>
    <source>
        <strain evidence="2">DNF</strain>
    </source>
</reference>